<keyword evidence="3" id="KW-1133">Transmembrane helix</keyword>
<evidence type="ECO:0000256" key="2">
    <source>
        <dbReference type="ARBA" id="ARBA00019232"/>
    </source>
</evidence>
<comment type="subcellular location">
    <subcellularLocation>
        <location evidence="3">Membrane</location>
        <topology evidence="3">Single-pass type II membrane protein</topology>
    </subcellularLocation>
</comment>
<dbReference type="RefSeq" id="WP_296949584.1">
    <property type="nucleotide sequence ID" value="NZ_LT599021.1"/>
</dbReference>
<dbReference type="GO" id="GO:0006465">
    <property type="term" value="P:signal peptide processing"/>
    <property type="evidence" value="ECO:0007669"/>
    <property type="project" value="InterPro"/>
</dbReference>
<proteinExistence type="inferred from homology"/>
<feature type="transmembrane region" description="Helical" evidence="3">
    <location>
        <begin position="12"/>
        <end position="30"/>
    </location>
</feature>
<feature type="domain" description="Peptidase S26" evidence="4">
    <location>
        <begin position="12"/>
        <end position="208"/>
    </location>
</feature>
<keyword evidence="3" id="KW-0472">Membrane</keyword>
<dbReference type="GO" id="GO:0016020">
    <property type="term" value="C:membrane"/>
    <property type="evidence" value="ECO:0007669"/>
    <property type="project" value="UniProtKB-SubCell"/>
</dbReference>
<dbReference type="GO" id="GO:0009003">
    <property type="term" value="F:signal peptidase activity"/>
    <property type="evidence" value="ECO:0007669"/>
    <property type="project" value="UniProtKB-EC"/>
</dbReference>
<evidence type="ECO:0000256" key="1">
    <source>
        <dbReference type="ARBA" id="ARBA00009370"/>
    </source>
</evidence>
<dbReference type="GO" id="GO:0004252">
    <property type="term" value="F:serine-type endopeptidase activity"/>
    <property type="evidence" value="ECO:0007669"/>
    <property type="project" value="InterPro"/>
</dbReference>
<organism evidence="5">
    <name type="scientific">uncultured Dysgonomonas sp</name>
    <dbReference type="NCBI Taxonomy" id="206096"/>
    <lineage>
        <taxon>Bacteria</taxon>
        <taxon>Pseudomonadati</taxon>
        <taxon>Bacteroidota</taxon>
        <taxon>Bacteroidia</taxon>
        <taxon>Bacteroidales</taxon>
        <taxon>Dysgonomonadaceae</taxon>
        <taxon>Dysgonomonas</taxon>
        <taxon>environmental samples</taxon>
    </lineage>
</organism>
<dbReference type="EMBL" id="FLUL01000001">
    <property type="protein sequence ID" value="SBW01462.1"/>
    <property type="molecule type" value="Genomic_DNA"/>
</dbReference>
<dbReference type="AlphaFoldDB" id="A0A212JPX1"/>
<feature type="domain" description="Peptidase S26" evidence="4">
    <location>
        <begin position="270"/>
        <end position="312"/>
    </location>
</feature>
<keyword evidence="3" id="KW-0378">Hydrolase</keyword>
<protein>
    <recommendedName>
        <fullName evidence="2 3">Signal peptidase I</fullName>
        <ecNumber evidence="3">3.4.21.89</ecNumber>
    </recommendedName>
</protein>
<dbReference type="InterPro" id="IPR019533">
    <property type="entry name" value="Peptidase_S26"/>
</dbReference>
<dbReference type="CDD" id="cd06530">
    <property type="entry name" value="S26_SPase_I"/>
    <property type="match status" value="1"/>
</dbReference>
<dbReference type="SUPFAM" id="SSF51306">
    <property type="entry name" value="LexA/Signal peptidase"/>
    <property type="match status" value="1"/>
</dbReference>
<dbReference type="PRINTS" id="PR00727">
    <property type="entry name" value="LEADERPTASE"/>
</dbReference>
<gene>
    <name evidence="5" type="ORF">KL86DYS2_12042</name>
</gene>
<reference evidence="5" key="1">
    <citation type="submission" date="2016-04" db="EMBL/GenBank/DDBJ databases">
        <authorList>
            <person name="Evans L.H."/>
            <person name="Alamgir A."/>
            <person name="Owens N."/>
            <person name="Weber N.D."/>
            <person name="Virtaneva K."/>
            <person name="Barbian K."/>
            <person name="Babar A."/>
            <person name="Rosenke K."/>
        </authorList>
    </citation>
    <scope>NUCLEOTIDE SEQUENCE</scope>
    <source>
        <strain evidence="5">86-2</strain>
    </source>
</reference>
<evidence type="ECO:0000313" key="5">
    <source>
        <dbReference type="EMBL" id="SBW01462.1"/>
    </source>
</evidence>
<dbReference type="NCBIfam" id="TIGR02227">
    <property type="entry name" value="sigpep_I_bact"/>
    <property type="match status" value="1"/>
</dbReference>
<evidence type="ECO:0000256" key="3">
    <source>
        <dbReference type="RuleBase" id="RU362042"/>
    </source>
</evidence>
<dbReference type="InterPro" id="IPR000223">
    <property type="entry name" value="Pept_S26A_signal_pept_1"/>
</dbReference>
<accession>A0A212JPX1</accession>
<keyword evidence="3" id="KW-0812">Transmembrane</keyword>
<comment type="catalytic activity">
    <reaction evidence="3">
        <text>Cleavage of hydrophobic, N-terminal signal or leader sequences from secreted and periplasmic proteins.</text>
        <dbReference type="EC" id="3.4.21.89"/>
    </reaction>
</comment>
<dbReference type="Gene3D" id="2.10.109.10">
    <property type="entry name" value="Umud Fragment, subunit A"/>
    <property type="match status" value="1"/>
</dbReference>
<evidence type="ECO:0000259" key="4">
    <source>
        <dbReference type="Pfam" id="PF10502"/>
    </source>
</evidence>
<keyword evidence="3" id="KW-0645">Protease</keyword>
<dbReference type="InterPro" id="IPR036286">
    <property type="entry name" value="LexA/Signal_pep-like_sf"/>
</dbReference>
<dbReference type="Pfam" id="PF10502">
    <property type="entry name" value="Peptidase_S26"/>
    <property type="match status" value="2"/>
</dbReference>
<sequence>MSSKKKNIYTYLGKVILITLLIVLFIRTFFVESYTISSSQMQTSLLEGDQVLIDKTSYGVRLPITILTIPFTFDKIFGVRSYLTSIEAPYKRILEKNIERNDIVLFNNPMDIGKPLDKRDLIVSRCIAMPGDTISVEKGLLSLNGINHIAPPDLMNEYSMHILALKDIQAIMEEHNIPIRSLKHRADTISILLNKLEAFIINENIEDSTVSICCKTDTTQNYHLIVPSKGKLISVNSLNINMYKQLILQEQEGNACVINDKLYIGGKEQTTYTFQDDYYWMLSDNTKDALDSRMLGFIPFKNIIGKVHFIWYSSHNGNVRKERCLTSVN</sequence>
<comment type="similarity">
    <text evidence="1 3">Belongs to the peptidase S26 family.</text>
</comment>
<dbReference type="PANTHER" id="PTHR43390">
    <property type="entry name" value="SIGNAL PEPTIDASE I"/>
    <property type="match status" value="1"/>
</dbReference>
<name>A0A212JPX1_9BACT</name>
<dbReference type="PANTHER" id="PTHR43390:SF1">
    <property type="entry name" value="CHLOROPLAST PROCESSING PEPTIDASE"/>
    <property type="match status" value="1"/>
</dbReference>
<dbReference type="EC" id="3.4.21.89" evidence="3"/>